<comment type="catalytic activity">
    <reaction evidence="14 15 17">
        <text>guanosine(37) in tRNA + S-adenosyl-L-methionine = N(1)-methylguanosine(37) in tRNA + S-adenosyl-L-homocysteine + H(+)</text>
        <dbReference type="Rhea" id="RHEA:36899"/>
        <dbReference type="Rhea" id="RHEA-COMP:10145"/>
        <dbReference type="Rhea" id="RHEA-COMP:10147"/>
        <dbReference type="ChEBI" id="CHEBI:15378"/>
        <dbReference type="ChEBI" id="CHEBI:57856"/>
        <dbReference type="ChEBI" id="CHEBI:59789"/>
        <dbReference type="ChEBI" id="CHEBI:73542"/>
        <dbReference type="ChEBI" id="CHEBI:74269"/>
        <dbReference type="EC" id="2.1.1.228"/>
    </reaction>
</comment>
<evidence type="ECO:0000256" key="16">
    <source>
        <dbReference type="PIRSR" id="PIRSR000386-1"/>
    </source>
</evidence>
<comment type="function">
    <text evidence="1 15 17">Specifically methylates guanosine-37 in various tRNAs.</text>
</comment>
<protein>
    <recommendedName>
        <fullName evidence="6 15">tRNA (guanine-N(1)-)-methyltransferase</fullName>
        <ecNumber evidence="5 15">2.1.1.228</ecNumber>
    </recommendedName>
    <alternativeName>
        <fullName evidence="12 15">M1G-methyltransferase</fullName>
    </alternativeName>
    <alternativeName>
        <fullName evidence="13 15">tRNA [GM37] methyltransferase</fullName>
    </alternativeName>
</protein>
<dbReference type="SUPFAM" id="SSF75217">
    <property type="entry name" value="alpha/beta knot"/>
    <property type="match status" value="1"/>
</dbReference>
<gene>
    <name evidence="15 19" type="primary">trmD</name>
    <name evidence="19" type="ORF">OLX77_12655</name>
</gene>
<comment type="subunit">
    <text evidence="4 15 17">Homodimer.</text>
</comment>
<dbReference type="AlphaFoldDB" id="A0A9X4MLH6"/>
<evidence type="ECO:0000256" key="15">
    <source>
        <dbReference type="HAMAP-Rule" id="MF_00605"/>
    </source>
</evidence>
<dbReference type="HAMAP" id="MF_00605">
    <property type="entry name" value="TrmD"/>
    <property type="match status" value="1"/>
</dbReference>
<evidence type="ECO:0000256" key="14">
    <source>
        <dbReference type="ARBA" id="ARBA00047783"/>
    </source>
</evidence>
<keyword evidence="8 15" id="KW-0489">Methyltransferase</keyword>
<dbReference type="Proteomes" id="UP001154240">
    <property type="component" value="Unassembled WGS sequence"/>
</dbReference>
<evidence type="ECO:0000256" key="12">
    <source>
        <dbReference type="ARBA" id="ARBA00029736"/>
    </source>
</evidence>
<feature type="binding site" evidence="15 16">
    <location>
        <begin position="137"/>
        <end position="142"/>
    </location>
    <ligand>
        <name>S-adenosyl-L-methionine</name>
        <dbReference type="ChEBI" id="CHEBI:59789"/>
    </ligand>
</feature>
<organism evidence="19 20">
    <name type="scientific">Thiovibrio frasassiensis</name>
    <dbReference type="NCBI Taxonomy" id="2984131"/>
    <lineage>
        <taxon>Bacteria</taxon>
        <taxon>Pseudomonadati</taxon>
        <taxon>Thermodesulfobacteriota</taxon>
        <taxon>Desulfobulbia</taxon>
        <taxon>Desulfobulbales</taxon>
        <taxon>Thiovibrionaceae</taxon>
        <taxon>Thiovibrio</taxon>
    </lineage>
</organism>
<evidence type="ECO:0000313" key="19">
    <source>
        <dbReference type="EMBL" id="MDG4477004.1"/>
    </source>
</evidence>
<evidence type="ECO:0000259" key="18">
    <source>
        <dbReference type="Pfam" id="PF01746"/>
    </source>
</evidence>
<name>A0A9X4MLH6_9BACT</name>
<dbReference type="PANTHER" id="PTHR46417:SF1">
    <property type="entry name" value="TRNA (GUANINE-N(1)-)-METHYLTRANSFERASE"/>
    <property type="match status" value="1"/>
</dbReference>
<evidence type="ECO:0000256" key="11">
    <source>
        <dbReference type="ARBA" id="ARBA00022694"/>
    </source>
</evidence>
<proteinExistence type="inferred from homology"/>
<evidence type="ECO:0000256" key="10">
    <source>
        <dbReference type="ARBA" id="ARBA00022691"/>
    </source>
</evidence>
<dbReference type="GO" id="GO:0005829">
    <property type="term" value="C:cytosol"/>
    <property type="evidence" value="ECO:0007669"/>
    <property type="project" value="TreeGrafter"/>
</dbReference>
<evidence type="ECO:0000256" key="13">
    <source>
        <dbReference type="ARBA" id="ARBA00033392"/>
    </source>
</evidence>
<dbReference type="InterPro" id="IPR029026">
    <property type="entry name" value="tRNA_m1G_MTases_N"/>
</dbReference>
<dbReference type="GO" id="GO:0002939">
    <property type="term" value="P:tRNA N1-guanine methylation"/>
    <property type="evidence" value="ECO:0007669"/>
    <property type="project" value="TreeGrafter"/>
</dbReference>
<evidence type="ECO:0000256" key="17">
    <source>
        <dbReference type="RuleBase" id="RU003464"/>
    </source>
</evidence>
<evidence type="ECO:0000256" key="2">
    <source>
        <dbReference type="ARBA" id="ARBA00004496"/>
    </source>
</evidence>
<evidence type="ECO:0000256" key="3">
    <source>
        <dbReference type="ARBA" id="ARBA00007630"/>
    </source>
</evidence>
<dbReference type="InterPro" id="IPR023148">
    <property type="entry name" value="tRNA_m1G_MeTrfase_C_sf"/>
</dbReference>
<dbReference type="InterPro" id="IPR016009">
    <property type="entry name" value="tRNA_MeTrfase_TRMD/TRM10"/>
</dbReference>
<evidence type="ECO:0000256" key="9">
    <source>
        <dbReference type="ARBA" id="ARBA00022679"/>
    </source>
</evidence>
<accession>A0A9X4MLH6</accession>
<keyword evidence="20" id="KW-1185">Reference proteome</keyword>
<comment type="similarity">
    <text evidence="3 15 17">Belongs to the RNA methyltransferase TrmD family.</text>
</comment>
<evidence type="ECO:0000256" key="1">
    <source>
        <dbReference type="ARBA" id="ARBA00002634"/>
    </source>
</evidence>
<sequence>MSETIRFDVLTIFPELLDSPLKEGIIRRAQEAGQIGVFCHNIRDYALDKHAMTDDRPFGGGEGMVMKPEPLTAAVQAVQSMAQPPGRVILLSPQGRPYTQAVAEELAGYARLLLVCGRYEGVDERFAAQYVDEEISIGDYILTGGELAAMVLIDSITRLRPGVLGCADSAGYDTFSRGGLKYPQYTRPRLFEGVAAPEVLFSGDHGAVAEWRLVAAVERTMAKRPDLVAGMRFNANELKILHRQGLFARLRECGWNSRPEEQ</sequence>
<evidence type="ECO:0000256" key="4">
    <source>
        <dbReference type="ARBA" id="ARBA00011738"/>
    </source>
</evidence>
<dbReference type="InterPro" id="IPR029028">
    <property type="entry name" value="Alpha/beta_knot_MTases"/>
</dbReference>
<keyword evidence="7 15" id="KW-0963">Cytoplasm</keyword>
<dbReference type="FunFam" id="3.40.1280.10:FF:000001">
    <property type="entry name" value="tRNA (guanine-N(1)-)-methyltransferase"/>
    <property type="match status" value="1"/>
</dbReference>
<dbReference type="CDD" id="cd18080">
    <property type="entry name" value="TrmD-like"/>
    <property type="match status" value="1"/>
</dbReference>
<evidence type="ECO:0000256" key="6">
    <source>
        <dbReference type="ARBA" id="ARBA00014679"/>
    </source>
</evidence>
<feature type="domain" description="tRNA methyltransferase TRMD/TRM10-type" evidence="18">
    <location>
        <begin position="5"/>
        <end position="228"/>
    </location>
</feature>
<evidence type="ECO:0000256" key="8">
    <source>
        <dbReference type="ARBA" id="ARBA00022603"/>
    </source>
</evidence>
<dbReference type="PIRSF" id="PIRSF000386">
    <property type="entry name" value="tRNA_mtase"/>
    <property type="match status" value="1"/>
</dbReference>
<dbReference type="Gene3D" id="3.40.1280.10">
    <property type="match status" value="1"/>
</dbReference>
<reference evidence="19" key="2">
    <citation type="submission" date="2022-10" db="EMBL/GenBank/DDBJ databases">
        <authorList>
            <person name="Aronson H.S."/>
        </authorList>
    </citation>
    <scope>NUCLEOTIDE SEQUENCE</scope>
    <source>
        <strain evidence="19">RS19-109</strain>
    </source>
</reference>
<keyword evidence="10 15" id="KW-0949">S-adenosyl-L-methionine</keyword>
<evidence type="ECO:0000256" key="5">
    <source>
        <dbReference type="ARBA" id="ARBA00012807"/>
    </source>
</evidence>
<dbReference type="InterPro" id="IPR002649">
    <property type="entry name" value="tRNA_m1G_MeTrfase_TrmD"/>
</dbReference>
<feature type="binding site" evidence="15 16">
    <location>
        <position position="117"/>
    </location>
    <ligand>
        <name>S-adenosyl-L-methionine</name>
        <dbReference type="ChEBI" id="CHEBI:59789"/>
    </ligand>
</feature>
<dbReference type="Gene3D" id="1.10.1270.20">
    <property type="entry name" value="tRNA(m1g37)methyltransferase, domain 2"/>
    <property type="match status" value="1"/>
</dbReference>
<dbReference type="EMBL" id="JAPHEH010000001">
    <property type="protein sequence ID" value="MDG4477004.1"/>
    <property type="molecule type" value="Genomic_DNA"/>
</dbReference>
<dbReference type="GO" id="GO:0052906">
    <property type="term" value="F:tRNA (guanine(37)-N1)-methyltransferase activity"/>
    <property type="evidence" value="ECO:0007669"/>
    <property type="project" value="UniProtKB-UniRule"/>
</dbReference>
<dbReference type="NCBIfam" id="NF000648">
    <property type="entry name" value="PRK00026.1"/>
    <property type="match status" value="1"/>
</dbReference>
<dbReference type="Pfam" id="PF01746">
    <property type="entry name" value="tRNA_m1G_MT"/>
    <property type="match status" value="1"/>
</dbReference>
<keyword evidence="11 15" id="KW-0819">tRNA processing</keyword>
<dbReference type="EC" id="2.1.1.228" evidence="5 15"/>
<comment type="subcellular location">
    <subcellularLocation>
        <location evidence="2 15 17">Cytoplasm</location>
    </subcellularLocation>
</comment>
<dbReference type="PANTHER" id="PTHR46417">
    <property type="entry name" value="TRNA (GUANINE-N(1)-)-METHYLTRANSFERASE"/>
    <property type="match status" value="1"/>
</dbReference>
<reference evidence="19" key="1">
    <citation type="journal article" date="2022" name="bioRxiv">
        <title>Thiovibrio frasassiensisgen. nov., sp. nov., an autotrophic, elemental sulfur disproportionating bacterium isolated from sulfidic karst sediment, and proposal of Thiovibrionaceae fam. nov.</title>
        <authorList>
            <person name="Aronson H."/>
            <person name="Thomas C."/>
            <person name="Bhattacharyya M."/>
            <person name="Eckstein S."/>
            <person name="Jensen S."/>
            <person name="Barco R."/>
            <person name="Macalady J."/>
            <person name="Amend J."/>
        </authorList>
    </citation>
    <scope>NUCLEOTIDE SEQUENCE</scope>
    <source>
        <strain evidence="19">RS19-109</strain>
    </source>
</reference>
<dbReference type="NCBIfam" id="TIGR00088">
    <property type="entry name" value="trmD"/>
    <property type="match status" value="1"/>
</dbReference>
<keyword evidence="9 15" id="KW-0808">Transferase</keyword>
<comment type="caution">
    <text evidence="19">The sequence shown here is derived from an EMBL/GenBank/DDBJ whole genome shotgun (WGS) entry which is preliminary data.</text>
</comment>
<evidence type="ECO:0000313" key="20">
    <source>
        <dbReference type="Proteomes" id="UP001154240"/>
    </source>
</evidence>
<evidence type="ECO:0000256" key="7">
    <source>
        <dbReference type="ARBA" id="ARBA00022490"/>
    </source>
</evidence>